<evidence type="ECO:0000313" key="2">
    <source>
        <dbReference type="EMBL" id="KAJ8019307.1"/>
    </source>
</evidence>
<dbReference type="InterPro" id="IPR043502">
    <property type="entry name" value="DNA/RNA_pol_sf"/>
</dbReference>
<dbReference type="OrthoDB" id="8958038at2759"/>
<dbReference type="GO" id="GO:0003676">
    <property type="term" value="F:nucleic acid binding"/>
    <property type="evidence" value="ECO:0007669"/>
    <property type="project" value="InterPro"/>
</dbReference>
<dbReference type="SUPFAM" id="SSF56672">
    <property type="entry name" value="DNA/RNA polymerases"/>
    <property type="match status" value="1"/>
</dbReference>
<dbReference type="InterPro" id="IPR041588">
    <property type="entry name" value="Integrase_H2C2"/>
</dbReference>
<dbReference type="PROSITE" id="PS50994">
    <property type="entry name" value="INTEGRASE"/>
    <property type="match status" value="1"/>
</dbReference>
<dbReference type="PANTHER" id="PTHR47331:SF1">
    <property type="entry name" value="GAG-LIKE PROTEIN"/>
    <property type="match status" value="1"/>
</dbReference>
<dbReference type="EMBL" id="JAIZAY010000037">
    <property type="protein sequence ID" value="KAJ8019307.1"/>
    <property type="molecule type" value="Genomic_DNA"/>
</dbReference>
<evidence type="ECO:0000313" key="3">
    <source>
        <dbReference type="Proteomes" id="UP001152320"/>
    </source>
</evidence>
<feature type="domain" description="Integrase catalytic" evidence="1">
    <location>
        <begin position="1058"/>
        <end position="1245"/>
    </location>
</feature>
<protein>
    <recommendedName>
        <fullName evidence="1">Integrase catalytic domain-containing protein</fullName>
    </recommendedName>
</protein>
<dbReference type="InterPro" id="IPR012337">
    <property type="entry name" value="RNaseH-like_sf"/>
</dbReference>
<gene>
    <name evidence="2" type="ORF">HOLleu_42169</name>
</gene>
<dbReference type="SUPFAM" id="SSF53098">
    <property type="entry name" value="Ribonuclease H-like"/>
    <property type="match status" value="1"/>
</dbReference>
<dbReference type="InterPro" id="IPR036397">
    <property type="entry name" value="RNaseH_sf"/>
</dbReference>
<sequence length="1362" mass="154626">MSPRERLDVVINHKLCHNCLLSSHKTDDCGKRSVCSVPGCGKKHTKYIHLNDNVANVSSSDTSNNVQVSNTSFHPNKGTHMPLVQVLVNDACKVYALLDSGSSNSFCSRALVRRLGLTGKSYEFQLRTLNKSGPQRSEAVGLSLSSESGETLELSAVYVVDEIPVKSTRIETACYPHLDGLGPMPAYQTDSLMVDLLIGQDNAEALVPLEVRRGKPGEPYAIRTLFGWCVNGQSPTKVPSHKVISNFISALPVRDDVSRLWEIENEGIGPSSWSREDKLVIDLWDRECRKVDGHYELPIPWRDRSEPLPNNFVVAKPRLDNLHKRLLKEGIYDRYNAEIAKLLERGYAEEVPRSELLTADRIWYLPHHAVFSDKKPDKLRVVFDCASKFKGKSLNDRCMQGPDMMTKLLPVLLRFRQHSIAIQADIEAMYNQVKIPLKDRDALRFLWYRDEKLSYYRMTSHLFGGVWCASSSTYALRRTVIDPPCGDPLIRYTVDNSFYVDDCLSSVTSSSLAKVIIRELPQTLSLGGFKLTKFVANDEKLLAEVSKECRAKEIREFGETSESRALGVKWMVSPDEFFFEVGQPMDGLVTRRRMLSIVASIFDPLGLIGPLVMTGKLLFQEATARKLSWDDKVSSDIESDWDLWVQSLGSIGHLKFPRCIKPREWDGDAIELHHFCDASTKGYGCCSYIRCVNRLGGINVQLVISKSKVAPLKACTIPRLELQAAVLAVKVDALLRGELDIVFTQSFFWTDSEIVLKYINNDTRRFHVFVANRVSLIREYSDPKQWLYIESKSNPADLVTRECTCAKLRDNDTWINGPSKLRQYKCEWGSVKVTPTPLEDSDPEVRKVQRSVTVCGVEIGNEVSPMAKENDHDSGPLQTLMNYYSSWYRMKRALAWWIRFINYLRGRRSTSKLSVQDVREAEVVLLRKSQSVAFASEIRRLRSDKPVKVASSLRQLNPFLDSKGLLRVGSRLRARLSANSHPYILSGDHVIATAIIRDAHDVAHVGVEWVLGITRKDYWITKARPLVKRILKACLTCRRLYSKPHPQLMADLPTERVEDSKPPFSYVGIDVFGPFYVKLGRSEVKRYGCLFTCLSIRAIHVEKLDSLDTDTFINAFRRFVSRRGHPEVVFSDNGSNLVSGESEMRKCMKRLSQKSLSAYAVKGDVVWKFNPPYASHMGGVWERMIGVFKVITAVLPRTVRLTDEILQTIFCEVENIVNGRPLTKISDDPSNPTPLTPNHLLLLRNGSVIPPGEFNHSDRFKRRWRHVQHLADQFWRKWVRSYLPELQRRSKWTKVTENLKVGDLVLLQSEVTPRNLWPLALIVGVNRGRDDLVRSVRVKTKTTELVRPITKIVLLESVGSSS</sequence>
<evidence type="ECO:0000259" key="1">
    <source>
        <dbReference type="PROSITE" id="PS50994"/>
    </source>
</evidence>
<dbReference type="InterPro" id="IPR040676">
    <property type="entry name" value="DUF5641"/>
</dbReference>
<dbReference type="PANTHER" id="PTHR47331">
    <property type="entry name" value="PHD-TYPE DOMAIN-CONTAINING PROTEIN"/>
    <property type="match status" value="1"/>
</dbReference>
<dbReference type="Pfam" id="PF05380">
    <property type="entry name" value="Peptidase_A17"/>
    <property type="match status" value="1"/>
</dbReference>
<dbReference type="Pfam" id="PF18701">
    <property type="entry name" value="DUF5641"/>
    <property type="match status" value="1"/>
</dbReference>
<keyword evidence="3" id="KW-1185">Reference proteome</keyword>
<dbReference type="Proteomes" id="UP001152320">
    <property type="component" value="Unassembled WGS sequence"/>
</dbReference>
<comment type="caution">
    <text evidence="2">The sequence shown here is derived from an EMBL/GenBank/DDBJ whole genome shotgun (WGS) entry which is preliminary data.</text>
</comment>
<reference evidence="2" key="1">
    <citation type="submission" date="2021-10" db="EMBL/GenBank/DDBJ databases">
        <title>Tropical sea cucumber genome reveals ecological adaptation and Cuvierian tubules defense mechanism.</title>
        <authorList>
            <person name="Chen T."/>
        </authorList>
    </citation>
    <scope>NUCLEOTIDE SEQUENCE</scope>
    <source>
        <strain evidence="2">Nanhai2018</strain>
        <tissue evidence="2">Muscle</tissue>
    </source>
</reference>
<dbReference type="GO" id="GO:0015074">
    <property type="term" value="P:DNA integration"/>
    <property type="evidence" value="ECO:0007669"/>
    <property type="project" value="InterPro"/>
</dbReference>
<dbReference type="Pfam" id="PF17921">
    <property type="entry name" value="Integrase_H2C2"/>
    <property type="match status" value="1"/>
</dbReference>
<dbReference type="Gene3D" id="3.30.420.10">
    <property type="entry name" value="Ribonuclease H-like superfamily/Ribonuclease H"/>
    <property type="match status" value="1"/>
</dbReference>
<dbReference type="Gene3D" id="2.40.70.10">
    <property type="entry name" value="Acid Proteases"/>
    <property type="match status" value="1"/>
</dbReference>
<dbReference type="InterPro" id="IPR001584">
    <property type="entry name" value="Integrase_cat-core"/>
</dbReference>
<name>A0A9Q1BCA5_HOLLE</name>
<accession>A0A9Q1BCA5</accession>
<proteinExistence type="predicted"/>
<dbReference type="InterPro" id="IPR008042">
    <property type="entry name" value="Retrotrans_Pao"/>
</dbReference>
<organism evidence="2 3">
    <name type="scientific">Holothuria leucospilota</name>
    <name type="common">Black long sea cucumber</name>
    <name type="synonym">Mertensiothuria leucospilota</name>
    <dbReference type="NCBI Taxonomy" id="206669"/>
    <lineage>
        <taxon>Eukaryota</taxon>
        <taxon>Metazoa</taxon>
        <taxon>Echinodermata</taxon>
        <taxon>Eleutherozoa</taxon>
        <taxon>Echinozoa</taxon>
        <taxon>Holothuroidea</taxon>
        <taxon>Aspidochirotacea</taxon>
        <taxon>Aspidochirotida</taxon>
        <taxon>Holothuriidae</taxon>
        <taxon>Holothuria</taxon>
    </lineage>
</organism>
<dbReference type="InterPro" id="IPR021109">
    <property type="entry name" value="Peptidase_aspartic_dom_sf"/>
</dbReference>